<dbReference type="AlphaFoldDB" id="A0A2S9WXI8"/>
<keyword evidence="1" id="KW-1133">Transmembrane helix</keyword>
<name>A0A2S9WXI8_9FLAO</name>
<organism evidence="2 3">
    <name type="scientific">Nonlabens agnitus</name>
    <dbReference type="NCBI Taxonomy" id="870484"/>
    <lineage>
        <taxon>Bacteria</taxon>
        <taxon>Pseudomonadati</taxon>
        <taxon>Bacteroidota</taxon>
        <taxon>Flavobacteriia</taxon>
        <taxon>Flavobacteriales</taxon>
        <taxon>Flavobacteriaceae</taxon>
        <taxon>Nonlabens</taxon>
    </lineage>
</organism>
<protein>
    <submittedName>
        <fullName evidence="2">Exosortase F system-associated protein</fullName>
    </submittedName>
</protein>
<evidence type="ECO:0000313" key="2">
    <source>
        <dbReference type="EMBL" id="PRP68190.1"/>
    </source>
</evidence>
<keyword evidence="3" id="KW-1185">Reference proteome</keyword>
<keyword evidence="1" id="KW-0812">Transmembrane</keyword>
<proteinExistence type="predicted"/>
<reference evidence="2 3" key="1">
    <citation type="submission" date="2016-11" db="EMBL/GenBank/DDBJ databases">
        <title>Trade-off between light-utilization and light-protection in marine flavobacteria.</title>
        <authorList>
            <person name="Kumagai Y."/>
        </authorList>
    </citation>
    <scope>NUCLEOTIDE SEQUENCE [LARGE SCALE GENOMIC DNA]</scope>
    <source>
        <strain evidence="2 3">JCM 17109</strain>
    </source>
</reference>
<dbReference type="InterPro" id="IPR026414">
    <property type="entry name" value="ExosoTase_F-assoc_memb"/>
</dbReference>
<dbReference type="OrthoDB" id="982493at2"/>
<evidence type="ECO:0000313" key="3">
    <source>
        <dbReference type="Proteomes" id="UP000239532"/>
    </source>
</evidence>
<gene>
    <name evidence="2" type="ORF">BST86_14395</name>
</gene>
<dbReference type="RefSeq" id="WP_105983862.1">
    <property type="nucleotide sequence ID" value="NZ_MQUC01000003.1"/>
</dbReference>
<evidence type="ECO:0000256" key="1">
    <source>
        <dbReference type="SAM" id="Phobius"/>
    </source>
</evidence>
<keyword evidence="1" id="KW-0472">Membrane</keyword>
<feature type="transmembrane region" description="Helical" evidence="1">
    <location>
        <begin position="121"/>
        <end position="138"/>
    </location>
</feature>
<feature type="transmembrane region" description="Helical" evidence="1">
    <location>
        <begin position="88"/>
        <end position="106"/>
    </location>
</feature>
<dbReference type="EMBL" id="MQUC01000003">
    <property type="protein sequence ID" value="PRP68190.1"/>
    <property type="molecule type" value="Genomic_DNA"/>
</dbReference>
<sequence>MKSILRVLALVGLILLLISVRYFQEAVFYDPLDDYFHGAFQSMSFPEMNLSWLLLSNALRYLFNGLISLAILWILFRSSSYIKASLWVYLFAFVLLNLLFVVELQFEASLSKMSLFYTRRFLIHPLLLFVLIAGGYFLKTTKTHSTTGLSEPDDTL</sequence>
<dbReference type="NCBIfam" id="TIGR04127">
    <property type="entry name" value="flavo_near_exo"/>
    <property type="match status" value="1"/>
</dbReference>
<accession>A0A2S9WXI8</accession>
<comment type="caution">
    <text evidence="2">The sequence shown here is derived from an EMBL/GenBank/DDBJ whole genome shotgun (WGS) entry which is preliminary data.</text>
</comment>
<dbReference type="Proteomes" id="UP000239532">
    <property type="component" value="Unassembled WGS sequence"/>
</dbReference>
<feature type="transmembrane region" description="Helical" evidence="1">
    <location>
        <begin position="58"/>
        <end position="76"/>
    </location>
</feature>